<feature type="domain" description="Amidase" evidence="3">
    <location>
        <begin position="23"/>
        <end position="442"/>
    </location>
</feature>
<dbReference type="PROSITE" id="PS00571">
    <property type="entry name" value="AMIDASES"/>
    <property type="match status" value="1"/>
</dbReference>
<dbReference type="GO" id="GO:0003824">
    <property type="term" value="F:catalytic activity"/>
    <property type="evidence" value="ECO:0007669"/>
    <property type="project" value="InterPro"/>
</dbReference>
<accession>A0AAW9FIW6</accession>
<dbReference type="Pfam" id="PF01425">
    <property type="entry name" value="Amidase"/>
    <property type="match status" value="1"/>
</dbReference>
<dbReference type="RefSeq" id="WP_320203126.1">
    <property type="nucleotide sequence ID" value="NZ_CP192782.1"/>
</dbReference>
<gene>
    <name evidence="4" type="ORF">RMR22_19180</name>
</gene>
<comment type="caution">
    <text evidence="4">The sequence shown here is derived from an EMBL/GenBank/DDBJ whole genome shotgun (WGS) entry which is preliminary data.</text>
</comment>
<evidence type="ECO:0000256" key="2">
    <source>
        <dbReference type="ARBA" id="ARBA00021874"/>
    </source>
</evidence>
<dbReference type="InterPro" id="IPR036928">
    <property type="entry name" value="AS_sf"/>
</dbReference>
<evidence type="ECO:0000313" key="4">
    <source>
        <dbReference type="EMBL" id="MDX8304388.1"/>
    </source>
</evidence>
<comment type="function">
    <text evidence="1">Hydrolyzes indole-3-acetamide (IAM) into indole-3-acetic acid (IAA).</text>
</comment>
<dbReference type="PANTHER" id="PTHR11895:SF176">
    <property type="entry name" value="AMIDASE AMID-RELATED"/>
    <property type="match status" value="1"/>
</dbReference>
<protein>
    <recommendedName>
        <fullName evidence="2">Indoleacetamide hydrolase</fullName>
    </recommendedName>
</protein>
<dbReference type="SUPFAM" id="SSF75304">
    <property type="entry name" value="Amidase signature (AS) enzymes"/>
    <property type="match status" value="1"/>
</dbReference>
<dbReference type="PANTHER" id="PTHR11895">
    <property type="entry name" value="TRANSAMIDASE"/>
    <property type="match status" value="1"/>
</dbReference>
<proteinExistence type="predicted"/>
<reference evidence="4" key="1">
    <citation type="journal article" date="2023" name="Phytobiomes J">
        <title>Deciphering the key players within the bacterial microbiota associated with aerial crown gall tumors on rhododendron: Insights into the gallobiome.</title>
        <authorList>
            <person name="Kuzmanovic N."/>
            <person name="Nesme J."/>
            <person name="Wolf J."/>
            <person name="Neumann-Schaal M."/>
            <person name="Petersen J."/>
            <person name="Fernandez-Gnecco G."/>
            <person name="Sproeer C."/>
            <person name="Bunk B."/>
            <person name="Overmann J."/>
            <person name="Sorensen S.J."/>
            <person name="Idczak E."/>
            <person name="Smalla K."/>
        </authorList>
    </citation>
    <scope>NUCLEOTIDE SEQUENCE</scope>
    <source>
        <strain evidence="4">Rho-11.1</strain>
    </source>
</reference>
<sequence>MTAIPSIAEASAAIAAGQLSPVDLVEACIERVEAFDGMLNSFILVLADQARAEAKVAEAEIRSYGQKSPLHGIPIGIKDIFDVGGVPTTAHSRRLIDNIAVTDAHSVAGLRAAGAIVLGKLATHEFALGGPSFDLPFPPARNPWDAQRFTGGSSSGSGAAVAAGLVLGATGSDTGGSIRVPASFCGLAGLKPTYGLVSRRGIFPLSWSLDHGGPMAWTAKDCALMLSAMVGTDAMDPGSAGRATQDYAGGIERDLTGLRIGIIRHFHERDNVCSPEMIASIADVERILAVRGASVGTVTLSPLDDYVACGHAIMLTEGFSVHGDDLAARPTIYGEAFRDRMSMGALFTATDYLQALRIRRGLCAEMAAAFVDYDILVTAAAPAEAPMLDKVSKFASYDRPALSLPFNVTGVPTLVVRCGKGPAGLPLGVQFAARPFEEGLLLAAGHACESELGERTLRPPLVVPVMEGA</sequence>
<dbReference type="InterPro" id="IPR023631">
    <property type="entry name" value="Amidase_dom"/>
</dbReference>
<dbReference type="InterPro" id="IPR000120">
    <property type="entry name" value="Amidase"/>
</dbReference>
<organism evidence="4">
    <name type="scientific">Agrobacterium rosae</name>
    <dbReference type="NCBI Taxonomy" id="1972867"/>
    <lineage>
        <taxon>Bacteria</taxon>
        <taxon>Pseudomonadati</taxon>
        <taxon>Pseudomonadota</taxon>
        <taxon>Alphaproteobacteria</taxon>
        <taxon>Hyphomicrobiales</taxon>
        <taxon>Rhizobiaceae</taxon>
        <taxon>Rhizobium/Agrobacterium group</taxon>
        <taxon>Agrobacterium</taxon>
    </lineage>
</organism>
<evidence type="ECO:0000256" key="1">
    <source>
        <dbReference type="ARBA" id="ARBA00003871"/>
    </source>
</evidence>
<dbReference type="Gene3D" id="3.90.1300.10">
    <property type="entry name" value="Amidase signature (AS) domain"/>
    <property type="match status" value="1"/>
</dbReference>
<evidence type="ECO:0000259" key="3">
    <source>
        <dbReference type="Pfam" id="PF01425"/>
    </source>
</evidence>
<dbReference type="InterPro" id="IPR020556">
    <property type="entry name" value="Amidase_CS"/>
</dbReference>
<dbReference type="AlphaFoldDB" id="A0AAW9FIW6"/>
<dbReference type="EMBL" id="JAVRAF010000007">
    <property type="protein sequence ID" value="MDX8304388.1"/>
    <property type="molecule type" value="Genomic_DNA"/>
</dbReference>
<name>A0AAW9FIW6_9HYPH</name>